<accession>A0A4R1CFR6</accession>
<dbReference type="Proteomes" id="UP000295453">
    <property type="component" value="Unassembled WGS sequence"/>
</dbReference>
<evidence type="ECO:0000313" key="3">
    <source>
        <dbReference type="Proteomes" id="UP000295453"/>
    </source>
</evidence>
<evidence type="ECO:0008006" key="4">
    <source>
        <dbReference type="Google" id="ProtNLM"/>
    </source>
</evidence>
<feature type="signal peptide" evidence="1">
    <location>
        <begin position="1"/>
        <end position="24"/>
    </location>
</feature>
<evidence type="ECO:0000256" key="1">
    <source>
        <dbReference type="SAM" id="SignalP"/>
    </source>
</evidence>
<protein>
    <recommendedName>
        <fullName evidence="4">Secreted protein</fullName>
    </recommendedName>
</protein>
<reference evidence="2 3" key="1">
    <citation type="submission" date="2019-03" db="EMBL/GenBank/DDBJ databases">
        <authorList>
            <person name="Kim M.K.M."/>
        </authorList>
    </citation>
    <scope>NUCLEOTIDE SEQUENCE [LARGE SCALE GENOMIC DNA]</scope>
    <source>
        <strain evidence="2 3">18JY15-6</strain>
    </source>
</reference>
<organism evidence="2 3">
    <name type="scientific">Nocardioides jejuensis</name>
    <dbReference type="NCBI Taxonomy" id="2502782"/>
    <lineage>
        <taxon>Bacteria</taxon>
        <taxon>Bacillati</taxon>
        <taxon>Actinomycetota</taxon>
        <taxon>Actinomycetes</taxon>
        <taxon>Propionibacteriales</taxon>
        <taxon>Nocardioidaceae</taxon>
        <taxon>Nocardioides</taxon>
    </lineage>
</organism>
<name>A0A4R1CFR6_9ACTN</name>
<dbReference type="RefSeq" id="WP_131581977.1">
    <property type="nucleotide sequence ID" value="NZ_SJZJ01000005.1"/>
</dbReference>
<gene>
    <name evidence="2" type="ORF">EPD65_04505</name>
</gene>
<sequence>MRKLLLLILACIAIVGVTSPASQAQTGDGVVNASDNHATDLYTNQCRGANLYSDVQGPGSYDQPGQVAIYLTNQYDPCVSRSRLKYVRDYNSGAAAYTGWHTLSGHSSTVYGEFSVIRCWTEVGLRRNDGSYYTRYQYNPSRPDRCNRHDVVHTRGSQNTVAATDQCDDATFTTYGTDSVTTTDTFNIGFRGLYDACVTRARLVYMRSGKRYTSAWTSRTGQAVRYTAGISGVKRCRTDVEIRRKNGTWFSVSQVPQYLPAGCGA</sequence>
<keyword evidence="1" id="KW-0732">Signal</keyword>
<keyword evidence="3" id="KW-1185">Reference proteome</keyword>
<comment type="caution">
    <text evidence="2">The sequence shown here is derived from an EMBL/GenBank/DDBJ whole genome shotgun (WGS) entry which is preliminary data.</text>
</comment>
<proteinExistence type="predicted"/>
<evidence type="ECO:0000313" key="2">
    <source>
        <dbReference type="EMBL" id="TCJ30154.1"/>
    </source>
</evidence>
<dbReference type="AlphaFoldDB" id="A0A4R1CFR6"/>
<dbReference type="EMBL" id="SJZJ01000005">
    <property type="protein sequence ID" value="TCJ30154.1"/>
    <property type="molecule type" value="Genomic_DNA"/>
</dbReference>
<feature type="chain" id="PRO_5020583040" description="Secreted protein" evidence="1">
    <location>
        <begin position="25"/>
        <end position="265"/>
    </location>
</feature>